<organism evidence="5 6">
    <name type="scientific">Mesocricetus auratus</name>
    <name type="common">Golden hamster</name>
    <dbReference type="NCBI Taxonomy" id="10036"/>
    <lineage>
        <taxon>Eukaryota</taxon>
        <taxon>Metazoa</taxon>
        <taxon>Chordata</taxon>
        <taxon>Craniata</taxon>
        <taxon>Vertebrata</taxon>
        <taxon>Euteleostomi</taxon>
        <taxon>Mammalia</taxon>
        <taxon>Eutheria</taxon>
        <taxon>Euarchontoglires</taxon>
        <taxon>Glires</taxon>
        <taxon>Rodentia</taxon>
        <taxon>Myomorpha</taxon>
        <taxon>Muroidea</taxon>
        <taxon>Cricetidae</taxon>
        <taxon>Cricetinae</taxon>
        <taxon>Mesocricetus</taxon>
    </lineage>
</organism>
<keyword evidence="3" id="KW-1133">Transmembrane helix</keyword>
<dbReference type="Gene3D" id="3.10.100.10">
    <property type="entry name" value="Mannose-Binding Protein A, subunit A"/>
    <property type="match status" value="1"/>
</dbReference>
<dbReference type="InterPro" id="IPR016186">
    <property type="entry name" value="C-type_lectin-like/link_sf"/>
</dbReference>
<protein>
    <submittedName>
        <fullName evidence="6">CD209 antigen-like protein C</fullName>
    </submittedName>
</protein>
<evidence type="ECO:0000259" key="4">
    <source>
        <dbReference type="PROSITE" id="PS50041"/>
    </source>
</evidence>
<dbReference type="InterPro" id="IPR001304">
    <property type="entry name" value="C-type_lectin-like"/>
</dbReference>
<keyword evidence="1" id="KW-0430">Lectin</keyword>
<keyword evidence="3" id="KW-0472">Membrane</keyword>
<evidence type="ECO:0000313" key="5">
    <source>
        <dbReference type="Proteomes" id="UP000886700"/>
    </source>
</evidence>
<evidence type="ECO:0000256" key="1">
    <source>
        <dbReference type="ARBA" id="ARBA00022734"/>
    </source>
</evidence>
<accession>A0ABM2WB55</accession>
<feature type="domain" description="C-type lectin" evidence="4">
    <location>
        <begin position="87"/>
        <end position="199"/>
    </location>
</feature>
<dbReference type="InterPro" id="IPR051379">
    <property type="entry name" value="C-type_Lectin_Receptor_IMM"/>
</dbReference>
<keyword evidence="2" id="KW-1015">Disulfide bond</keyword>
<dbReference type="PANTHER" id="PTHR46746">
    <property type="entry name" value="KILLER CELL LECTIN-LIKE RECEPTOR SUBFAMILY F MEMBER 2"/>
    <property type="match status" value="1"/>
</dbReference>
<evidence type="ECO:0000256" key="2">
    <source>
        <dbReference type="ARBA" id="ARBA00023157"/>
    </source>
</evidence>
<evidence type="ECO:0000256" key="3">
    <source>
        <dbReference type="SAM" id="Phobius"/>
    </source>
</evidence>
<dbReference type="SMART" id="SM00034">
    <property type="entry name" value="CLECT"/>
    <property type="match status" value="1"/>
</dbReference>
<gene>
    <name evidence="6" type="primary">LOC101825620</name>
</gene>
<dbReference type="PROSITE" id="PS50041">
    <property type="entry name" value="C_TYPE_LECTIN_2"/>
    <property type="match status" value="1"/>
</dbReference>
<proteinExistence type="predicted"/>
<name>A0ABM2WB55_MESAU</name>
<dbReference type="PANTHER" id="PTHR46746:SF9">
    <property type="entry name" value="CD209 ANTIGEN-LIKE PROTEIN C-LIKE"/>
    <property type="match status" value="1"/>
</dbReference>
<dbReference type="Proteomes" id="UP000886700">
    <property type="component" value="Unplaced"/>
</dbReference>
<sequence length="267" mass="30060">MGDSKEEREKHLCPLGCQDHDGFITALRLLSLVLLAALLVAVLVKGSKVPSSQEQEKEKQRIHQDLDQLKAGLDRLCRPCPWDWTLFQGNCYFFSTFQQTWKDSVTACKEVGAQLVVIKSDEEQSFLQQTSKKKGNTWMGLSDLKQEGTWLWVDGSPLKWGKYWSPREPNNLGNEDCTGFSDNGWNDNLCSLEQFWICKKPASPCPRHWASNNSPGSTLQTPCPQRLGPLSARSCACSLLCLRLLFGTIFSTFFLDKVLHGSPFVVV</sequence>
<evidence type="ECO:0000313" key="6">
    <source>
        <dbReference type="RefSeq" id="XP_040587523.1"/>
    </source>
</evidence>
<dbReference type="InterPro" id="IPR016187">
    <property type="entry name" value="CTDL_fold"/>
</dbReference>
<reference evidence="6" key="1">
    <citation type="submission" date="2025-08" db="UniProtKB">
        <authorList>
            <consortium name="RefSeq"/>
        </authorList>
    </citation>
    <scope>IDENTIFICATION</scope>
    <source>
        <tissue evidence="6">Liver</tissue>
    </source>
</reference>
<feature type="transmembrane region" description="Helical" evidence="3">
    <location>
        <begin position="23"/>
        <end position="44"/>
    </location>
</feature>
<dbReference type="RefSeq" id="XP_040587523.1">
    <property type="nucleotide sequence ID" value="XM_040731589.1"/>
</dbReference>
<dbReference type="CDD" id="cd03590">
    <property type="entry name" value="CLECT_DC-SIGN_like"/>
    <property type="match status" value="1"/>
</dbReference>
<dbReference type="InterPro" id="IPR033989">
    <property type="entry name" value="CD209-like_CTLD"/>
</dbReference>
<keyword evidence="3" id="KW-0812">Transmembrane</keyword>
<dbReference type="GeneID" id="101825620"/>
<dbReference type="Pfam" id="PF00059">
    <property type="entry name" value="Lectin_C"/>
    <property type="match status" value="1"/>
</dbReference>
<dbReference type="SUPFAM" id="SSF56436">
    <property type="entry name" value="C-type lectin-like"/>
    <property type="match status" value="1"/>
</dbReference>
<keyword evidence="5" id="KW-1185">Reference proteome</keyword>